<feature type="transmembrane region" description="Helical" evidence="6">
    <location>
        <begin position="12"/>
        <end position="31"/>
    </location>
</feature>
<protein>
    <submittedName>
        <fullName evidence="7">Membrane protein involved in the export of O-antigen, teichoic acid lipoteichoic acids</fullName>
    </submittedName>
</protein>
<evidence type="ECO:0000256" key="1">
    <source>
        <dbReference type="ARBA" id="ARBA00004651"/>
    </source>
</evidence>
<dbReference type="EMBL" id="CP009520">
    <property type="protein sequence ID" value="AKB42333.1"/>
    <property type="molecule type" value="Genomic_DNA"/>
</dbReference>
<dbReference type="GeneID" id="24808408"/>
<evidence type="ECO:0000256" key="4">
    <source>
        <dbReference type="ARBA" id="ARBA00022989"/>
    </source>
</evidence>
<accession>A0A0E3PZZ9</accession>
<dbReference type="PATRIC" id="fig|1434123.4.peg.34"/>
<keyword evidence="4 6" id="KW-1133">Transmembrane helix</keyword>
<feature type="transmembrane region" description="Helical" evidence="6">
    <location>
        <begin position="37"/>
        <end position="69"/>
    </location>
</feature>
<reference evidence="7 8" key="1">
    <citation type="submission" date="2014-07" db="EMBL/GenBank/DDBJ databases">
        <title>Methanogenic archaea and the global carbon cycle.</title>
        <authorList>
            <person name="Henriksen J.R."/>
            <person name="Luke J."/>
            <person name="Reinhart S."/>
            <person name="Benedict M.N."/>
            <person name="Youngblut N.D."/>
            <person name="Metcalf M.E."/>
            <person name="Whitaker R.J."/>
            <person name="Metcalf W.W."/>
        </authorList>
    </citation>
    <scope>NUCLEOTIDE SEQUENCE [LARGE SCALE GENOMIC DNA]</scope>
    <source>
        <strain evidence="7 8">Z-761</strain>
    </source>
</reference>
<evidence type="ECO:0000256" key="5">
    <source>
        <dbReference type="ARBA" id="ARBA00023136"/>
    </source>
</evidence>
<dbReference type="STRING" id="1434123.MSVAZ_0064"/>
<feature type="transmembrane region" description="Helical" evidence="6">
    <location>
        <begin position="119"/>
        <end position="141"/>
    </location>
</feature>
<gene>
    <name evidence="7" type="ORF">MSVAZ_0064</name>
</gene>
<keyword evidence="3 6" id="KW-0812">Transmembrane</keyword>
<keyword evidence="2" id="KW-1003">Cell membrane</keyword>
<feature type="transmembrane region" description="Helical" evidence="6">
    <location>
        <begin position="81"/>
        <end position="104"/>
    </location>
</feature>
<feature type="transmembrane region" description="Helical" evidence="6">
    <location>
        <begin position="298"/>
        <end position="318"/>
    </location>
</feature>
<keyword evidence="8" id="KW-1185">Reference proteome</keyword>
<keyword evidence="5 6" id="KW-0472">Membrane</keyword>
<feature type="transmembrane region" description="Helical" evidence="6">
    <location>
        <begin position="330"/>
        <end position="356"/>
    </location>
</feature>
<dbReference type="InterPro" id="IPR050833">
    <property type="entry name" value="Poly_Biosynth_Transport"/>
</dbReference>
<evidence type="ECO:0000256" key="2">
    <source>
        <dbReference type="ARBA" id="ARBA00022475"/>
    </source>
</evidence>
<dbReference type="Pfam" id="PF13440">
    <property type="entry name" value="Polysacc_synt_3"/>
    <property type="match status" value="1"/>
</dbReference>
<feature type="transmembrane region" description="Helical" evidence="6">
    <location>
        <begin position="189"/>
        <end position="210"/>
    </location>
</feature>
<sequence>MSYQKFARDVGLIGTAQVLTSLGTFFLLPIITKSLGAYYYGIWAQITITVSLITPFALLGLSMALVRFLSSETEINKIREAVYSILFFVTMSGLLVSFLLYMFAEPLATFAFKDLRAAYFIKAGSLLILLNVLEPVSLYYFRVFKQIKKYSCLTIFEVFGKLLLTLALLKMGYGLLGVIAATLMVQSMIILIAFLTIISQIGFVIPRFVYIREYLQFSLPLTPNALIRWVTESSDRYLVTYFLGLKIVGVYSAACSIGSLTQLFVSPLQLILLPELAKLFDENKIDKVIIYMSYSLRYFLFISIPAVFGLSALAKPLLGIFTTEDFLSGWFVIPVIAFSGLMAGVVQIFVNTLLIVKKTKAQTNINIAAAVSNVLLNLLLIPSIGIVGAALSTLISYFFMAILCTHMSLKYFKHEFYFHDIAKSILSSVAMYLFVSYFEISSIHEIFEVAGIGVLIYLFGMFLLGGFNDLELSLMKRYLFGIKKNLVKIIGV</sequence>
<feature type="transmembrane region" description="Helical" evidence="6">
    <location>
        <begin position="446"/>
        <end position="467"/>
    </location>
</feature>
<dbReference type="Proteomes" id="UP000033096">
    <property type="component" value="Chromosome"/>
</dbReference>
<evidence type="ECO:0000313" key="8">
    <source>
        <dbReference type="Proteomes" id="UP000033096"/>
    </source>
</evidence>
<dbReference type="RefSeq" id="WP_048116627.1">
    <property type="nucleotide sequence ID" value="NZ_CP009520.1"/>
</dbReference>
<dbReference type="AlphaFoldDB" id="A0A0E3PZZ9"/>
<evidence type="ECO:0000256" key="3">
    <source>
        <dbReference type="ARBA" id="ARBA00022692"/>
    </source>
</evidence>
<feature type="transmembrane region" description="Helical" evidence="6">
    <location>
        <begin position="162"/>
        <end position="183"/>
    </location>
</feature>
<organism evidence="7 8">
    <name type="scientific">Methanosarcina vacuolata Z-761</name>
    <dbReference type="NCBI Taxonomy" id="1434123"/>
    <lineage>
        <taxon>Archaea</taxon>
        <taxon>Methanobacteriati</taxon>
        <taxon>Methanobacteriota</taxon>
        <taxon>Stenosarchaea group</taxon>
        <taxon>Methanomicrobia</taxon>
        <taxon>Methanosarcinales</taxon>
        <taxon>Methanosarcinaceae</taxon>
        <taxon>Methanosarcina</taxon>
    </lineage>
</organism>
<dbReference type="PANTHER" id="PTHR30250:SF11">
    <property type="entry name" value="O-ANTIGEN TRANSPORTER-RELATED"/>
    <property type="match status" value="1"/>
</dbReference>
<dbReference type="KEGG" id="mvc:MSVAZ_0064"/>
<name>A0A0E3PZZ9_9EURY</name>
<feature type="transmembrane region" description="Helical" evidence="6">
    <location>
        <begin position="421"/>
        <end position="440"/>
    </location>
</feature>
<dbReference type="HOGENOM" id="CLU_022017_7_3_2"/>
<dbReference type="GO" id="GO:0005886">
    <property type="term" value="C:plasma membrane"/>
    <property type="evidence" value="ECO:0007669"/>
    <property type="project" value="UniProtKB-SubCell"/>
</dbReference>
<dbReference type="PANTHER" id="PTHR30250">
    <property type="entry name" value="PST FAMILY PREDICTED COLANIC ACID TRANSPORTER"/>
    <property type="match status" value="1"/>
</dbReference>
<evidence type="ECO:0000313" key="7">
    <source>
        <dbReference type="EMBL" id="AKB42333.1"/>
    </source>
</evidence>
<evidence type="ECO:0000256" key="6">
    <source>
        <dbReference type="SAM" id="Phobius"/>
    </source>
</evidence>
<dbReference type="CDD" id="cd13128">
    <property type="entry name" value="MATE_Wzx_like"/>
    <property type="match status" value="1"/>
</dbReference>
<comment type="subcellular location">
    <subcellularLocation>
        <location evidence="1">Cell membrane</location>
        <topology evidence="1">Multi-pass membrane protein</topology>
    </subcellularLocation>
</comment>
<proteinExistence type="predicted"/>